<accession>A0AAE1AVW0</accession>
<evidence type="ECO:0000313" key="2">
    <source>
        <dbReference type="EMBL" id="KAK3794949.1"/>
    </source>
</evidence>
<dbReference type="AlphaFoldDB" id="A0AAE1AVW0"/>
<sequence length="122" mass="13817">MYNLLSPRKRSSREQLSRITRTDLSVNTGPSQPSQGPLEYFNTAQHHGHGNSGALRCCVLISFANYLPQEAEGQPSQQAATRHRAGVKLEHQYAVLAHRTDGTRLRQNRRFDTRLVIQGFLF</sequence>
<organism evidence="2 3">
    <name type="scientific">Elysia crispata</name>
    <name type="common">lettuce slug</name>
    <dbReference type="NCBI Taxonomy" id="231223"/>
    <lineage>
        <taxon>Eukaryota</taxon>
        <taxon>Metazoa</taxon>
        <taxon>Spiralia</taxon>
        <taxon>Lophotrochozoa</taxon>
        <taxon>Mollusca</taxon>
        <taxon>Gastropoda</taxon>
        <taxon>Heterobranchia</taxon>
        <taxon>Euthyneura</taxon>
        <taxon>Panpulmonata</taxon>
        <taxon>Sacoglossa</taxon>
        <taxon>Placobranchoidea</taxon>
        <taxon>Plakobranchidae</taxon>
        <taxon>Elysia</taxon>
    </lineage>
</organism>
<evidence type="ECO:0000313" key="3">
    <source>
        <dbReference type="Proteomes" id="UP001283361"/>
    </source>
</evidence>
<reference evidence="2" key="1">
    <citation type="journal article" date="2023" name="G3 (Bethesda)">
        <title>A reference genome for the long-term kleptoplast-retaining sea slug Elysia crispata morphotype clarki.</title>
        <authorList>
            <person name="Eastman K.E."/>
            <person name="Pendleton A.L."/>
            <person name="Shaikh M.A."/>
            <person name="Suttiyut T."/>
            <person name="Ogas R."/>
            <person name="Tomko P."/>
            <person name="Gavelis G."/>
            <person name="Widhalm J.R."/>
            <person name="Wisecaver J.H."/>
        </authorList>
    </citation>
    <scope>NUCLEOTIDE SEQUENCE</scope>
    <source>
        <strain evidence="2">ECLA1</strain>
    </source>
</reference>
<dbReference type="Proteomes" id="UP001283361">
    <property type="component" value="Unassembled WGS sequence"/>
</dbReference>
<feature type="compositionally biased region" description="Polar residues" evidence="1">
    <location>
        <begin position="17"/>
        <end position="35"/>
    </location>
</feature>
<protein>
    <submittedName>
        <fullName evidence="2">Uncharacterized protein</fullName>
    </submittedName>
</protein>
<gene>
    <name evidence="2" type="ORF">RRG08_001095</name>
</gene>
<comment type="caution">
    <text evidence="2">The sequence shown here is derived from an EMBL/GenBank/DDBJ whole genome shotgun (WGS) entry which is preliminary data.</text>
</comment>
<feature type="region of interest" description="Disordered" evidence="1">
    <location>
        <begin position="1"/>
        <end position="50"/>
    </location>
</feature>
<name>A0AAE1AVW0_9GAST</name>
<dbReference type="EMBL" id="JAWDGP010001087">
    <property type="protein sequence ID" value="KAK3794949.1"/>
    <property type="molecule type" value="Genomic_DNA"/>
</dbReference>
<keyword evidence="3" id="KW-1185">Reference proteome</keyword>
<proteinExistence type="predicted"/>
<evidence type="ECO:0000256" key="1">
    <source>
        <dbReference type="SAM" id="MobiDB-lite"/>
    </source>
</evidence>